<organism evidence="2 3">
    <name type="scientific">Desulfosudis oleivorans (strain DSM 6200 / JCM 39069 / Hxd3)</name>
    <name type="common">Desulfococcus oleovorans</name>
    <dbReference type="NCBI Taxonomy" id="96561"/>
    <lineage>
        <taxon>Bacteria</taxon>
        <taxon>Pseudomonadati</taxon>
        <taxon>Thermodesulfobacteriota</taxon>
        <taxon>Desulfobacteria</taxon>
        <taxon>Desulfobacterales</taxon>
        <taxon>Desulfosudaceae</taxon>
        <taxon>Desulfosudis</taxon>
    </lineage>
</organism>
<sequence length="67" mass="7243">MKNLAKSPFTEDIRLAPEAETVCYCSRVTKADILRAVAAGARSLEDIKTATGACTKGRCRETSPRGR</sequence>
<keyword evidence="3" id="KW-1185">Reference proteome</keyword>
<dbReference type="InterPro" id="IPR041854">
    <property type="entry name" value="BFD-like_2Fe2S-bd_dom_sf"/>
</dbReference>
<dbReference type="EMBL" id="CP000859">
    <property type="protein sequence ID" value="ABW68682.1"/>
    <property type="molecule type" value="Genomic_DNA"/>
</dbReference>
<evidence type="ECO:0000259" key="1">
    <source>
        <dbReference type="Pfam" id="PF04324"/>
    </source>
</evidence>
<reference evidence="2 3" key="1">
    <citation type="submission" date="2007-10" db="EMBL/GenBank/DDBJ databases">
        <title>Complete sequence of Desulfococcus oleovorans Hxd3.</title>
        <authorList>
            <consortium name="US DOE Joint Genome Institute"/>
            <person name="Copeland A."/>
            <person name="Lucas S."/>
            <person name="Lapidus A."/>
            <person name="Barry K."/>
            <person name="Glavina del Rio T."/>
            <person name="Dalin E."/>
            <person name="Tice H."/>
            <person name="Pitluck S."/>
            <person name="Kiss H."/>
            <person name="Brettin T."/>
            <person name="Bruce D."/>
            <person name="Detter J.C."/>
            <person name="Han C."/>
            <person name="Schmutz J."/>
            <person name="Larimer F."/>
            <person name="Land M."/>
            <person name="Hauser L."/>
            <person name="Kyrpides N."/>
            <person name="Kim E."/>
            <person name="Wawrik B."/>
            <person name="Richardson P."/>
        </authorList>
    </citation>
    <scope>NUCLEOTIDE SEQUENCE [LARGE SCALE GENOMIC DNA]</scope>
    <source>
        <strain evidence="3">DSM 6200 / JCM 39069 / Hxd3</strain>
    </source>
</reference>
<evidence type="ECO:0000313" key="2">
    <source>
        <dbReference type="EMBL" id="ABW68682.1"/>
    </source>
</evidence>
<name>A8ZYF7_DESOH</name>
<feature type="domain" description="BFD-like [2Fe-2S]-binding" evidence="1">
    <location>
        <begin position="21"/>
        <end position="60"/>
    </location>
</feature>
<dbReference type="Proteomes" id="UP000008561">
    <property type="component" value="Chromosome"/>
</dbReference>
<proteinExistence type="predicted"/>
<evidence type="ECO:0000313" key="3">
    <source>
        <dbReference type="Proteomes" id="UP000008561"/>
    </source>
</evidence>
<accession>A8ZYF7</accession>
<dbReference type="InterPro" id="IPR007419">
    <property type="entry name" value="BFD-like_2Fe2S-bd_dom"/>
</dbReference>
<dbReference type="Gene3D" id="1.10.10.1100">
    <property type="entry name" value="BFD-like [2Fe-2S]-binding domain"/>
    <property type="match status" value="1"/>
</dbReference>
<protein>
    <recommendedName>
        <fullName evidence="1">BFD-like [2Fe-2S]-binding domain-containing protein</fullName>
    </recommendedName>
</protein>
<dbReference type="AlphaFoldDB" id="A8ZYF7"/>
<dbReference type="HOGENOM" id="CLU_159205_4_4_7"/>
<dbReference type="KEGG" id="dol:Dole_2879"/>
<dbReference type="Pfam" id="PF04324">
    <property type="entry name" value="Fer2_BFD"/>
    <property type="match status" value="1"/>
</dbReference>
<gene>
    <name evidence="2" type="ordered locus">Dole_2879</name>
</gene>
<dbReference type="eggNOG" id="COG1251">
    <property type="taxonomic scope" value="Bacteria"/>
</dbReference>
<dbReference type="STRING" id="96561.Dole_2879"/>